<protein>
    <submittedName>
        <fullName evidence="1">Uncharacterized protein</fullName>
    </submittedName>
</protein>
<dbReference type="Proteomes" id="UP001187734">
    <property type="component" value="Unassembled WGS sequence"/>
</dbReference>
<evidence type="ECO:0000313" key="2">
    <source>
        <dbReference type="Proteomes" id="UP001187734"/>
    </source>
</evidence>
<keyword evidence="2" id="KW-1185">Reference proteome</keyword>
<gene>
    <name evidence="1" type="ORF">FTOL_09150</name>
</gene>
<accession>A0AAE8MF52</accession>
<sequence length="95" mass="9992">MARQAVRHYRASSIACAPVGIICKRWDVTLGLAWALGLGLQGAARCTLDDGCTDPPTAPVKEAAETYRHKSKPRAVATLQEPLSGACGDGAPFDL</sequence>
<evidence type="ECO:0000313" key="1">
    <source>
        <dbReference type="EMBL" id="SPJ81745.1"/>
    </source>
</evidence>
<dbReference type="AlphaFoldDB" id="A0AAE8MF52"/>
<reference evidence="1" key="1">
    <citation type="submission" date="2018-03" db="EMBL/GenBank/DDBJ databases">
        <authorList>
            <person name="Guldener U."/>
        </authorList>
    </citation>
    <scope>NUCLEOTIDE SEQUENCE</scope>
</reference>
<proteinExistence type="predicted"/>
<dbReference type="EMBL" id="ONZP01000333">
    <property type="protein sequence ID" value="SPJ81745.1"/>
    <property type="molecule type" value="Genomic_DNA"/>
</dbReference>
<name>A0AAE8MF52_9HYPO</name>
<comment type="caution">
    <text evidence="1">The sequence shown here is derived from an EMBL/GenBank/DDBJ whole genome shotgun (WGS) entry which is preliminary data.</text>
</comment>
<organism evidence="1 2">
    <name type="scientific">Fusarium torulosum</name>
    <dbReference type="NCBI Taxonomy" id="33205"/>
    <lineage>
        <taxon>Eukaryota</taxon>
        <taxon>Fungi</taxon>
        <taxon>Dikarya</taxon>
        <taxon>Ascomycota</taxon>
        <taxon>Pezizomycotina</taxon>
        <taxon>Sordariomycetes</taxon>
        <taxon>Hypocreomycetidae</taxon>
        <taxon>Hypocreales</taxon>
        <taxon>Nectriaceae</taxon>
        <taxon>Fusarium</taxon>
    </lineage>
</organism>